<dbReference type="AlphaFoldDB" id="A0A157SJW7"/>
<dbReference type="Proteomes" id="UP000076825">
    <property type="component" value="Chromosome 1"/>
</dbReference>
<dbReference type="Pfam" id="PF06912">
    <property type="entry name" value="DUF1275"/>
    <property type="match status" value="1"/>
</dbReference>
<dbReference type="OrthoDB" id="9179633at2"/>
<evidence type="ECO:0000313" key="3">
    <source>
        <dbReference type="Proteomes" id="UP000076825"/>
    </source>
</evidence>
<feature type="transmembrane region" description="Helical" evidence="1">
    <location>
        <begin position="63"/>
        <end position="79"/>
    </location>
</feature>
<feature type="transmembrane region" description="Helical" evidence="1">
    <location>
        <begin position="177"/>
        <end position="210"/>
    </location>
</feature>
<protein>
    <submittedName>
        <fullName evidence="2">Membrane protein</fullName>
    </submittedName>
</protein>
<keyword evidence="3" id="KW-1185">Reference proteome</keyword>
<dbReference type="InterPro" id="IPR010699">
    <property type="entry name" value="DUF1275"/>
</dbReference>
<feature type="transmembrane region" description="Helical" evidence="1">
    <location>
        <begin position="91"/>
        <end position="113"/>
    </location>
</feature>
<gene>
    <name evidence="2" type="ORF">SAMEA3906487_02372</name>
</gene>
<proteinExistence type="predicted"/>
<dbReference type="PATRIC" id="fig|123899.6.peg.2359"/>
<dbReference type="PANTHER" id="PTHR37314:SF4">
    <property type="entry name" value="UPF0700 TRANSMEMBRANE PROTEIN YOAK"/>
    <property type="match status" value="1"/>
</dbReference>
<feature type="transmembrane region" description="Helical" evidence="1">
    <location>
        <begin position="119"/>
        <end position="139"/>
    </location>
</feature>
<organism evidence="2 3">
    <name type="scientific">Bordetella trematum</name>
    <dbReference type="NCBI Taxonomy" id="123899"/>
    <lineage>
        <taxon>Bacteria</taxon>
        <taxon>Pseudomonadati</taxon>
        <taxon>Pseudomonadota</taxon>
        <taxon>Betaproteobacteria</taxon>
        <taxon>Burkholderiales</taxon>
        <taxon>Alcaligenaceae</taxon>
        <taxon>Bordetella</taxon>
    </lineage>
</organism>
<dbReference type="EMBL" id="LT546645">
    <property type="protein sequence ID" value="SAI70697.1"/>
    <property type="molecule type" value="Genomic_DNA"/>
</dbReference>
<dbReference type="RefSeq" id="WP_025518205.1">
    <property type="nucleotide sequence ID" value="NZ_CP016340.1"/>
</dbReference>
<evidence type="ECO:0000313" key="2">
    <source>
        <dbReference type="EMBL" id="SAI70697.1"/>
    </source>
</evidence>
<accession>A0A157SJW7</accession>
<feature type="transmembrane region" description="Helical" evidence="1">
    <location>
        <begin position="146"/>
        <end position="165"/>
    </location>
</feature>
<sequence length="216" mass="22311">MDIHLRGASPAALPLVLLCLACGYIDALGYAHHGVFAANMTGNTVLAGMALAQQEWGTALDRLSTLLTFFLGALVGGCFPPDRRWLYQVPLFLECALLVVAACLDPAGSAWLAVTTAAMGVQASVIVGVGGSTVSTVVVTSTLSKLAQLCAQALVLVPFFGAAPGKRGPGAALLLAWGAYFVGAAAAGALLAFSWAMWVGTALVILLAPVQRWYRH</sequence>
<keyword evidence="1" id="KW-0812">Transmembrane</keyword>
<name>A0A157SJW7_9BORD</name>
<dbReference type="PANTHER" id="PTHR37314">
    <property type="entry name" value="SLR0142 PROTEIN"/>
    <property type="match status" value="1"/>
</dbReference>
<dbReference type="GeneID" id="56590365"/>
<reference evidence="2 3" key="1">
    <citation type="submission" date="2016-04" db="EMBL/GenBank/DDBJ databases">
        <authorList>
            <consortium name="Pathogen Informatics"/>
        </authorList>
    </citation>
    <scope>NUCLEOTIDE SEQUENCE [LARGE SCALE GENOMIC DNA]</scope>
    <source>
        <strain evidence="2 3">H044680328</strain>
    </source>
</reference>
<keyword evidence="1" id="KW-1133">Transmembrane helix</keyword>
<dbReference type="STRING" id="123899.SAMEA3906487_02372"/>
<evidence type="ECO:0000256" key="1">
    <source>
        <dbReference type="SAM" id="Phobius"/>
    </source>
</evidence>
<keyword evidence="1" id="KW-0472">Membrane</keyword>
<dbReference type="KEGG" id="btrm:SAMEA390648702372"/>
<dbReference type="eggNOG" id="COG3619">
    <property type="taxonomic scope" value="Bacteria"/>
</dbReference>